<sequence length="421" mass="47662">MSFAVERERRSNAGSRMRALIDKETEMEDLFDLNESDDEAFTDLDEEGPDTVDSDFDMDASEGEQEQENLAAEEERLLRKEERVTKRAPLKHVATTTPAVKISPASGTSIEKPAKPKFKRKPKRETSEDYGGRQSLRTQTLLNRIQVQAQIRQDNERKARQPKRERRQVQHLTQEELLEEAKVTEEENKASLEQWQQLEEERQSRAKVKVKRVLQGPVVRYRSFVEGTERSGARKAILIADDDQGNNAATEVPDPAQLAAPFSQHSTVRLMQARNLITFFPDGAQDGQAPSAPPLPVTDGLSDRDLDQLDLIPTLRSWANRPVRPVKPTLCPITGKQAFYRDPVTNIPYHDAKAYAVLQDCLANKYTWSSSFAMYVRHELDAEGADRLPGAWHQLIQTTPTLPKPSPPSLKPRRGRKPKAV</sequence>
<dbReference type="Proteomes" id="UP000242146">
    <property type="component" value="Unassembled WGS sequence"/>
</dbReference>
<dbReference type="InterPro" id="IPR013272">
    <property type="entry name" value="Vps72/YL1_C"/>
</dbReference>
<dbReference type="GO" id="GO:0005634">
    <property type="term" value="C:nucleus"/>
    <property type="evidence" value="ECO:0007669"/>
    <property type="project" value="TreeGrafter"/>
</dbReference>
<evidence type="ECO:0000256" key="3">
    <source>
        <dbReference type="SAM" id="MobiDB-lite"/>
    </source>
</evidence>
<accession>A0A1X2GIW9</accession>
<evidence type="ECO:0000313" key="5">
    <source>
        <dbReference type="EMBL" id="ORX54602.1"/>
    </source>
</evidence>
<feature type="region of interest" description="Disordered" evidence="3">
    <location>
        <begin position="151"/>
        <end position="171"/>
    </location>
</feature>
<keyword evidence="2" id="KW-0175">Coiled coil</keyword>
<organism evidence="5 6">
    <name type="scientific">Hesseltinella vesiculosa</name>
    <dbReference type="NCBI Taxonomy" id="101127"/>
    <lineage>
        <taxon>Eukaryota</taxon>
        <taxon>Fungi</taxon>
        <taxon>Fungi incertae sedis</taxon>
        <taxon>Mucoromycota</taxon>
        <taxon>Mucoromycotina</taxon>
        <taxon>Mucoromycetes</taxon>
        <taxon>Mucorales</taxon>
        <taxon>Cunninghamellaceae</taxon>
        <taxon>Hesseltinella</taxon>
    </lineage>
</organism>
<evidence type="ECO:0000259" key="4">
    <source>
        <dbReference type="SMART" id="SM00993"/>
    </source>
</evidence>
<feature type="coiled-coil region" evidence="2">
    <location>
        <begin position="174"/>
        <end position="201"/>
    </location>
</feature>
<dbReference type="Pfam" id="PF05764">
    <property type="entry name" value="YL1"/>
    <property type="match status" value="1"/>
</dbReference>
<feature type="compositionally biased region" description="Basic and acidic residues" evidence="3">
    <location>
        <begin position="1"/>
        <end position="11"/>
    </location>
</feature>
<proteinExistence type="inferred from homology"/>
<dbReference type="OrthoDB" id="78296at2759"/>
<comment type="caution">
    <text evidence="5">The sequence shown here is derived from an EMBL/GenBank/DDBJ whole genome shotgun (WGS) entry which is preliminary data.</text>
</comment>
<feature type="region of interest" description="Disordered" evidence="3">
    <location>
        <begin position="1"/>
        <end position="21"/>
    </location>
</feature>
<dbReference type="AlphaFoldDB" id="A0A1X2GIW9"/>
<evidence type="ECO:0000256" key="2">
    <source>
        <dbReference type="SAM" id="Coils"/>
    </source>
</evidence>
<protein>
    <submittedName>
        <fullName evidence="5">YL1-domain-containing protein</fullName>
    </submittedName>
</protein>
<comment type="similarity">
    <text evidence="1">Belongs to the VPS72/YL1 family.</text>
</comment>
<dbReference type="PANTHER" id="PTHR13275">
    <property type="entry name" value="YL-1 PROTEIN TRANSCRIPTION FACTOR-LIKE 1"/>
    <property type="match status" value="1"/>
</dbReference>
<keyword evidence="6" id="KW-1185">Reference proteome</keyword>
<gene>
    <name evidence="5" type="ORF">DM01DRAFT_1383315</name>
</gene>
<feature type="compositionally biased region" description="Basic residues" evidence="3">
    <location>
        <begin position="411"/>
        <end position="421"/>
    </location>
</feature>
<feature type="compositionally biased region" description="Basic and acidic residues" evidence="3">
    <location>
        <begin position="73"/>
        <end position="85"/>
    </location>
</feature>
<feature type="region of interest" description="Disordered" evidence="3">
    <location>
        <begin position="398"/>
        <end position="421"/>
    </location>
</feature>
<dbReference type="InterPro" id="IPR046757">
    <property type="entry name" value="YL1_N"/>
</dbReference>
<reference evidence="5 6" key="1">
    <citation type="submission" date="2016-07" db="EMBL/GenBank/DDBJ databases">
        <title>Pervasive Adenine N6-methylation of Active Genes in Fungi.</title>
        <authorList>
            <consortium name="DOE Joint Genome Institute"/>
            <person name="Mondo S.J."/>
            <person name="Dannebaum R.O."/>
            <person name="Kuo R.C."/>
            <person name="Labutti K."/>
            <person name="Haridas S."/>
            <person name="Kuo A."/>
            <person name="Salamov A."/>
            <person name="Ahrendt S.R."/>
            <person name="Lipzen A."/>
            <person name="Sullivan W."/>
            <person name="Andreopoulos W.B."/>
            <person name="Clum A."/>
            <person name="Lindquist E."/>
            <person name="Daum C."/>
            <person name="Ramamoorthy G.K."/>
            <person name="Gryganskyi A."/>
            <person name="Culley D."/>
            <person name="Magnuson J.K."/>
            <person name="James T.Y."/>
            <person name="O'Malley M.A."/>
            <person name="Stajich J.E."/>
            <person name="Spatafora J.W."/>
            <person name="Visel A."/>
            <person name="Grigoriev I.V."/>
        </authorList>
    </citation>
    <scope>NUCLEOTIDE SEQUENCE [LARGE SCALE GENOMIC DNA]</scope>
    <source>
        <strain evidence="5 6">NRRL 3301</strain>
    </source>
</reference>
<name>A0A1X2GIW9_9FUNG</name>
<dbReference type="SMART" id="SM00993">
    <property type="entry name" value="YL1_C"/>
    <property type="match status" value="1"/>
</dbReference>
<dbReference type="PANTHER" id="PTHR13275:SF4">
    <property type="entry name" value="VACUOLAR PROTEIN SORTING-ASSOCIATED PROTEIN 72 HOMOLOG"/>
    <property type="match status" value="1"/>
</dbReference>
<feature type="domain" description="Vps72/YL1 C-terminal" evidence="4">
    <location>
        <begin position="329"/>
        <end position="358"/>
    </location>
</feature>
<feature type="region of interest" description="Disordered" evidence="3">
    <location>
        <begin position="33"/>
        <end position="136"/>
    </location>
</feature>
<dbReference type="STRING" id="101127.A0A1X2GIW9"/>
<dbReference type="Pfam" id="PF08265">
    <property type="entry name" value="YL1_C"/>
    <property type="match status" value="1"/>
</dbReference>
<dbReference type="EMBL" id="MCGT01000013">
    <property type="protein sequence ID" value="ORX54602.1"/>
    <property type="molecule type" value="Genomic_DNA"/>
</dbReference>
<feature type="compositionally biased region" description="Acidic residues" evidence="3">
    <location>
        <begin position="33"/>
        <end position="67"/>
    </location>
</feature>
<evidence type="ECO:0000313" key="6">
    <source>
        <dbReference type="Proteomes" id="UP000242146"/>
    </source>
</evidence>
<evidence type="ECO:0000256" key="1">
    <source>
        <dbReference type="ARBA" id="ARBA00006832"/>
    </source>
</evidence>